<evidence type="ECO:0000313" key="4">
    <source>
        <dbReference type="Proteomes" id="UP000207598"/>
    </source>
</evidence>
<protein>
    <recommendedName>
        <fullName evidence="2">Integrase DNA-binding domain-containing protein</fullName>
    </recommendedName>
</protein>
<gene>
    <name evidence="3" type="ORF">MAA8898_01323</name>
</gene>
<reference evidence="3 4" key="1">
    <citation type="submission" date="2017-05" db="EMBL/GenBank/DDBJ databases">
        <authorList>
            <person name="Song R."/>
            <person name="Chenine A.L."/>
            <person name="Ruprecht R.M."/>
        </authorList>
    </citation>
    <scope>NUCLEOTIDE SEQUENCE [LARGE SCALE GENOMIC DNA]</scope>
    <source>
        <strain evidence="3 4">CECT 8898</strain>
    </source>
</reference>
<keyword evidence="4" id="KW-1185">Reference proteome</keyword>
<feature type="region of interest" description="Disordered" evidence="1">
    <location>
        <begin position="81"/>
        <end position="100"/>
    </location>
</feature>
<dbReference type="AlphaFoldDB" id="A0A238K528"/>
<dbReference type="InterPro" id="IPR025166">
    <property type="entry name" value="Integrase_DNA_bind_dom"/>
</dbReference>
<dbReference type="EMBL" id="FXYF01000003">
    <property type="protein sequence ID" value="SMX37969.1"/>
    <property type="molecule type" value="Genomic_DNA"/>
</dbReference>
<evidence type="ECO:0000256" key="1">
    <source>
        <dbReference type="SAM" id="MobiDB-lite"/>
    </source>
</evidence>
<dbReference type="Gene3D" id="3.30.160.390">
    <property type="entry name" value="Integrase, DNA-binding domain"/>
    <property type="match status" value="1"/>
</dbReference>
<evidence type="ECO:0000259" key="2">
    <source>
        <dbReference type="Pfam" id="PF13356"/>
    </source>
</evidence>
<dbReference type="InterPro" id="IPR038488">
    <property type="entry name" value="Integrase_DNA-bd_sf"/>
</dbReference>
<feature type="domain" description="Integrase DNA-binding" evidence="2">
    <location>
        <begin position="2"/>
        <end position="55"/>
    </location>
</feature>
<dbReference type="Pfam" id="PF13356">
    <property type="entry name" value="Arm-DNA-bind_3"/>
    <property type="match status" value="1"/>
</dbReference>
<dbReference type="Proteomes" id="UP000207598">
    <property type="component" value="Unassembled WGS sequence"/>
</dbReference>
<organism evidence="3 4">
    <name type="scientific">Maliponia aquimaris</name>
    <dbReference type="NCBI Taxonomy" id="1673631"/>
    <lineage>
        <taxon>Bacteria</taxon>
        <taxon>Pseudomonadati</taxon>
        <taxon>Pseudomonadota</taxon>
        <taxon>Alphaproteobacteria</taxon>
        <taxon>Rhodobacterales</taxon>
        <taxon>Paracoccaceae</taxon>
        <taxon>Maliponia</taxon>
    </lineage>
</organism>
<name>A0A238K528_9RHOB</name>
<accession>A0A238K528</accession>
<evidence type="ECO:0000313" key="3">
    <source>
        <dbReference type="EMBL" id="SMX37969.1"/>
    </source>
</evidence>
<dbReference type="OrthoDB" id="6388170at2"/>
<proteinExistence type="predicted"/>
<sequence>MKGLVLFVGKRSKTWCFQKDVGGQTKRVLIGRFPIISAQAARQTALGLALEMGRGAGKTIQTGAPTLLAAMKVYPARPKLRSQSDMDTVKAPLTCTRRTG</sequence>
<dbReference type="RefSeq" id="WP_094020187.1">
    <property type="nucleotide sequence ID" value="NZ_FXYF01000003.1"/>
</dbReference>